<gene>
    <name evidence="4" type="ORF">M427DRAFT_118005</name>
</gene>
<dbReference type="InterPro" id="IPR001806">
    <property type="entry name" value="Small_GTPase"/>
</dbReference>
<evidence type="ECO:0000313" key="5">
    <source>
        <dbReference type="Proteomes" id="UP000070544"/>
    </source>
</evidence>
<accession>A0A138ZXB1</accession>
<dbReference type="STRING" id="1344416.A0A138ZXB1"/>
<dbReference type="Proteomes" id="UP000070544">
    <property type="component" value="Unassembled WGS sequence"/>
</dbReference>
<reference evidence="4 5" key="1">
    <citation type="journal article" date="2015" name="Genome Biol. Evol.">
        <title>Phylogenomic analyses indicate that early fungi evolved digesting cell walls of algal ancestors of land plants.</title>
        <authorList>
            <person name="Chang Y."/>
            <person name="Wang S."/>
            <person name="Sekimoto S."/>
            <person name="Aerts A.L."/>
            <person name="Choi C."/>
            <person name="Clum A."/>
            <person name="LaButti K.M."/>
            <person name="Lindquist E.A."/>
            <person name="Yee Ngan C."/>
            <person name="Ohm R.A."/>
            <person name="Salamov A.A."/>
            <person name="Grigoriev I.V."/>
            <person name="Spatafora J.W."/>
            <person name="Berbee M.L."/>
        </authorList>
    </citation>
    <scope>NUCLEOTIDE SEQUENCE [LARGE SCALE GENOMIC DNA]</scope>
    <source>
        <strain evidence="4 5">JEL478</strain>
    </source>
</reference>
<dbReference type="CDD" id="cd00876">
    <property type="entry name" value="Ras"/>
    <property type="match status" value="1"/>
</dbReference>
<dbReference type="InterPro" id="IPR020849">
    <property type="entry name" value="Small_GTPase_Ras-type"/>
</dbReference>
<proteinExistence type="predicted"/>
<dbReference type="GO" id="GO:0007165">
    <property type="term" value="P:signal transduction"/>
    <property type="evidence" value="ECO:0007669"/>
    <property type="project" value="InterPro"/>
</dbReference>
<evidence type="ECO:0000313" key="4">
    <source>
        <dbReference type="EMBL" id="KXS08925.1"/>
    </source>
</evidence>
<dbReference type="PROSITE" id="PS51419">
    <property type="entry name" value="RAB"/>
    <property type="match status" value="1"/>
</dbReference>
<dbReference type="SUPFAM" id="SSF52540">
    <property type="entry name" value="P-loop containing nucleoside triphosphate hydrolases"/>
    <property type="match status" value="1"/>
</dbReference>
<name>A0A138ZXB1_GONPJ</name>
<dbReference type="SMART" id="SM00174">
    <property type="entry name" value="RHO"/>
    <property type="match status" value="1"/>
</dbReference>
<organism evidence="4 5">
    <name type="scientific">Gonapodya prolifera (strain JEL478)</name>
    <name type="common">Monoblepharis prolifera</name>
    <dbReference type="NCBI Taxonomy" id="1344416"/>
    <lineage>
        <taxon>Eukaryota</taxon>
        <taxon>Fungi</taxon>
        <taxon>Fungi incertae sedis</taxon>
        <taxon>Chytridiomycota</taxon>
        <taxon>Chytridiomycota incertae sedis</taxon>
        <taxon>Monoblepharidomycetes</taxon>
        <taxon>Monoblepharidales</taxon>
        <taxon>Gonapodyaceae</taxon>
        <taxon>Gonapodya</taxon>
    </lineage>
</organism>
<dbReference type="Pfam" id="PF00071">
    <property type="entry name" value="Ras"/>
    <property type="match status" value="1"/>
</dbReference>
<feature type="region of interest" description="Disordered" evidence="3">
    <location>
        <begin position="182"/>
        <end position="208"/>
    </location>
</feature>
<dbReference type="AlphaFoldDB" id="A0A138ZXB1"/>
<protein>
    <submittedName>
        <fullName evidence="4">Ras-domain-containing protein</fullName>
    </submittedName>
</protein>
<dbReference type="NCBIfam" id="TIGR00231">
    <property type="entry name" value="small_GTP"/>
    <property type="match status" value="1"/>
</dbReference>
<keyword evidence="5" id="KW-1185">Reference proteome</keyword>
<dbReference type="SMART" id="SM00176">
    <property type="entry name" value="RAN"/>
    <property type="match status" value="1"/>
</dbReference>
<dbReference type="PRINTS" id="PR00449">
    <property type="entry name" value="RASTRNSFRMNG"/>
</dbReference>
<dbReference type="Gene3D" id="3.40.50.300">
    <property type="entry name" value="P-loop containing nucleotide triphosphate hydrolases"/>
    <property type="match status" value="1"/>
</dbReference>
<keyword evidence="1" id="KW-0547">Nucleotide-binding</keyword>
<evidence type="ECO:0000256" key="2">
    <source>
        <dbReference type="ARBA" id="ARBA00023134"/>
    </source>
</evidence>
<dbReference type="FunFam" id="3.40.50.300:FF:001423">
    <property type="entry name" value="Ras family GTPase"/>
    <property type="match status" value="1"/>
</dbReference>
<dbReference type="SMART" id="SM00175">
    <property type="entry name" value="RAB"/>
    <property type="match status" value="1"/>
</dbReference>
<dbReference type="OMA" id="CESINCP"/>
<evidence type="ECO:0000256" key="3">
    <source>
        <dbReference type="SAM" id="MobiDB-lite"/>
    </source>
</evidence>
<dbReference type="EMBL" id="KQ965920">
    <property type="protein sequence ID" value="KXS08925.1"/>
    <property type="molecule type" value="Genomic_DNA"/>
</dbReference>
<dbReference type="OrthoDB" id="5976022at2759"/>
<dbReference type="PROSITE" id="PS51420">
    <property type="entry name" value="RHO"/>
    <property type="match status" value="1"/>
</dbReference>
<dbReference type="InterPro" id="IPR027417">
    <property type="entry name" value="P-loop_NTPase"/>
</dbReference>
<dbReference type="GO" id="GO:0003924">
    <property type="term" value="F:GTPase activity"/>
    <property type="evidence" value="ECO:0007669"/>
    <property type="project" value="InterPro"/>
</dbReference>
<dbReference type="PANTHER" id="PTHR24070">
    <property type="entry name" value="RAS, DI-RAS, AND RHEB FAMILY MEMBERS OF SMALL GTPASE SUPERFAMILY"/>
    <property type="match status" value="1"/>
</dbReference>
<dbReference type="GO" id="GO:0016020">
    <property type="term" value="C:membrane"/>
    <property type="evidence" value="ECO:0007669"/>
    <property type="project" value="InterPro"/>
</dbReference>
<dbReference type="InterPro" id="IPR005225">
    <property type="entry name" value="Small_GTP-bd"/>
</dbReference>
<dbReference type="SMART" id="SM00173">
    <property type="entry name" value="RAS"/>
    <property type="match status" value="1"/>
</dbReference>
<dbReference type="GO" id="GO:0005525">
    <property type="term" value="F:GTP binding"/>
    <property type="evidence" value="ECO:0007669"/>
    <property type="project" value="UniProtKB-KW"/>
</dbReference>
<keyword evidence="2" id="KW-0342">GTP-binding</keyword>
<sequence length="208" mass="23112">MAKVQQDPAAVPGLEIIDLVVVGSGGVGKSCMTVRFLKDEFTNEYDPTIEENYRKTITVDGVQCQVNIVDTAGQQEYTMLRDQHLQSGTGFLLVFALNDRGSFEEVKELRERVLKVKDSKRVPMIIVGNKCDIPPEQREVELSAVQTYCHGLKVPFLETSAKTNINVNETFHELVRECRKKKPEASKEKAAAPAKGAKKEKKSGCAIL</sequence>
<dbReference type="PROSITE" id="PS51421">
    <property type="entry name" value="RAS"/>
    <property type="match status" value="1"/>
</dbReference>
<evidence type="ECO:0000256" key="1">
    <source>
        <dbReference type="ARBA" id="ARBA00022741"/>
    </source>
</evidence>